<evidence type="ECO:0000256" key="1">
    <source>
        <dbReference type="SAM" id="MobiDB-lite"/>
    </source>
</evidence>
<keyword evidence="3" id="KW-1185">Reference proteome</keyword>
<gene>
    <name evidence="2" type="ORF">JIP62_06200</name>
</gene>
<name>A0ABX7BQE6_9CAUL</name>
<dbReference type="Pfam" id="PF07030">
    <property type="entry name" value="Phage_Mu_Gp36"/>
    <property type="match status" value="1"/>
</dbReference>
<dbReference type="InterPro" id="IPR009752">
    <property type="entry name" value="Phage_Mu_GpJ"/>
</dbReference>
<dbReference type="RefSeq" id="WP_201104026.1">
    <property type="nucleotide sequence ID" value="NZ_CP067977.1"/>
</dbReference>
<feature type="compositionally biased region" description="Polar residues" evidence="1">
    <location>
        <begin position="125"/>
        <end position="140"/>
    </location>
</feature>
<sequence>MAYATLQDLITRYGEQRLIEMTDRFDPPAEVIDEGVVAKALQDASDRIDGYVRVVYALPLTETPAMLRGLAEDIAFFLLYEEPTDEARKRYTEAVATLRDISAGRVKLPIAQGAESPSRPAVVHVTSQPRRFSRQSMGGL</sequence>
<organism evidence="2 3">
    <name type="scientific">Brevundimonas vitisensis</name>
    <dbReference type="NCBI Taxonomy" id="2800818"/>
    <lineage>
        <taxon>Bacteria</taxon>
        <taxon>Pseudomonadati</taxon>
        <taxon>Pseudomonadota</taxon>
        <taxon>Alphaproteobacteria</taxon>
        <taxon>Caulobacterales</taxon>
        <taxon>Caulobacteraceae</taxon>
        <taxon>Brevundimonas</taxon>
    </lineage>
</organism>
<evidence type="ECO:0000313" key="2">
    <source>
        <dbReference type="EMBL" id="QQQ19675.1"/>
    </source>
</evidence>
<dbReference type="EMBL" id="CP067977">
    <property type="protein sequence ID" value="QQQ19675.1"/>
    <property type="molecule type" value="Genomic_DNA"/>
</dbReference>
<protein>
    <submittedName>
        <fullName evidence="2">DUF1320 domain-containing protein</fullName>
    </submittedName>
</protein>
<accession>A0ABX7BQE6</accession>
<proteinExistence type="predicted"/>
<feature type="region of interest" description="Disordered" evidence="1">
    <location>
        <begin position="117"/>
        <end position="140"/>
    </location>
</feature>
<evidence type="ECO:0000313" key="3">
    <source>
        <dbReference type="Proteomes" id="UP000595448"/>
    </source>
</evidence>
<dbReference type="Proteomes" id="UP000595448">
    <property type="component" value="Chromosome"/>
</dbReference>
<reference evidence="2 3" key="1">
    <citation type="submission" date="2021-01" db="EMBL/GenBank/DDBJ databases">
        <title>Brevundimonas vitis sp. nov., an bacterium isolated from grape (Vitis vinifera).</title>
        <authorList>
            <person name="Jiang L."/>
            <person name="Lee J."/>
        </authorList>
    </citation>
    <scope>NUCLEOTIDE SEQUENCE [LARGE SCALE GENOMIC DNA]</scope>
    <source>
        <strain evidence="2 3">GRTSA-9</strain>
    </source>
</reference>